<evidence type="ECO:0000313" key="2">
    <source>
        <dbReference type="Proteomes" id="UP001167871"/>
    </source>
</evidence>
<reference evidence="1" key="2">
    <citation type="submission" date="2024-05" db="EMBL/GenBank/DDBJ databases">
        <title>Identification and characterization of horizontal gene transfer across gut microbiota members of farm animals based on homology search.</title>
        <authorList>
            <person name="Schwarzerova J."/>
            <person name="Nykrynova M."/>
            <person name="Jureckova K."/>
            <person name="Cejkova D."/>
            <person name="Rychlik I."/>
        </authorList>
    </citation>
    <scope>NUCLEOTIDE SEQUENCE</scope>
    <source>
        <strain evidence="1">84_SSukc20</strain>
    </source>
</reference>
<evidence type="ECO:0000313" key="1">
    <source>
        <dbReference type="EMBL" id="MDN0050071.1"/>
    </source>
</evidence>
<sequence>MGLGFNIRTRIRNIGAFKRTVEKLAAESGYHAEHDESATRVSFCKLGDLFLNYQHEGKGNTDDMVSVTGECQTNLLGPGFHKAAIAFIDRLQQAADTRINTGKYASGNRK</sequence>
<keyword evidence="2" id="KW-1185">Reference proteome</keyword>
<dbReference type="RefSeq" id="WP_301640351.1">
    <property type="nucleotide sequence ID" value="NZ_JAUEII010000026.1"/>
</dbReference>
<comment type="caution">
    <text evidence="1">The sequence shown here is derived from an EMBL/GenBank/DDBJ whole genome shotgun (WGS) entry which is preliminary data.</text>
</comment>
<protein>
    <submittedName>
        <fullName evidence="1">Uncharacterized protein</fullName>
    </submittedName>
</protein>
<accession>A0ABT7X7M2</accession>
<name>A0ABT7X7M2_9BACE</name>
<organism evidence="1 2">
    <name type="scientific">Bacteroides gallinaceum</name>
    <dbReference type="NCBI Taxonomy" id="1462571"/>
    <lineage>
        <taxon>Bacteria</taxon>
        <taxon>Pseudomonadati</taxon>
        <taxon>Bacteroidota</taxon>
        <taxon>Bacteroidia</taxon>
        <taxon>Bacteroidales</taxon>
        <taxon>Bacteroidaceae</taxon>
        <taxon>Bacteroides</taxon>
    </lineage>
</organism>
<dbReference type="Proteomes" id="UP001167871">
    <property type="component" value="Unassembled WGS sequence"/>
</dbReference>
<dbReference type="EMBL" id="JAUEII010000026">
    <property type="protein sequence ID" value="MDN0050071.1"/>
    <property type="molecule type" value="Genomic_DNA"/>
</dbReference>
<proteinExistence type="predicted"/>
<reference evidence="1" key="1">
    <citation type="submission" date="2023-06" db="EMBL/GenBank/DDBJ databases">
        <authorList>
            <person name="Zeman M."/>
            <person name="Kubasova T."/>
            <person name="Jahodarova E."/>
            <person name="Nykrynova M."/>
            <person name="Rychlik I."/>
        </authorList>
    </citation>
    <scope>NUCLEOTIDE SEQUENCE</scope>
    <source>
        <strain evidence="1">84_SSukc20</strain>
    </source>
</reference>
<gene>
    <name evidence="1" type="ORF">QVO10_11850</name>
</gene>